<evidence type="ECO:0000256" key="1">
    <source>
        <dbReference type="SAM" id="MobiDB-lite"/>
    </source>
</evidence>
<gene>
    <name evidence="2" type="ORF">GCM10010478_65800</name>
</gene>
<feature type="region of interest" description="Disordered" evidence="1">
    <location>
        <begin position="119"/>
        <end position="143"/>
    </location>
</feature>
<proteinExistence type="predicted"/>
<reference evidence="2 3" key="1">
    <citation type="journal article" date="2019" name="Int. J. Syst. Evol. Microbiol.">
        <title>The Global Catalogue of Microorganisms (GCM) 10K type strain sequencing project: providing services to taxonomists for standard genome sequencing and annotation.</title>
        <authorList>
            <consortium name="The Broad Institute Genomics Platform"/>
            <consortium name="The Broad Institute Genome Sequencing Center for Infectious Disease"/>
            <person name="Wu L."/>
            <person name="Ma J."/>
        </authorList>
    </citation>
    <scope>NUCLEOTIDE SEQUENCE [LARGE SCALE GENOMIC DNA]</scope>
    <source>
        <strain evidence="2 3">JCM 9650</strain>
    </source>
</reference>
<accession>A0ABN3XJU6</accession>
<feature type="compositionally biased region" description="Basic and acidic residues" evidence="1">
    <location>
        <begin position="133"/>
        <end position="143"/>
    </location>
</feature>
<evidence type="ECO:0000313" key="2">
    <source>
        <dbReference type="EMBL" id="GAA2956945.1"/>
    </source>
</evidence>
<keyword evidence="3" id="KW-1185">Reference proteome</keyword>
<name>A0ABN3XJU6_9ACTN</name>
<protein>
    <recommendedName>
        <fullName evidence="4">VOC domain-containing protein</fullName>
    </recommendedName>
</protein>
<dbReference type="EMBL" id="BAAAVA010000157">
    <property type="protein sequence ID" value="GAA2956945.1"/>
    <property type="molecule type" value="Genomic_DNA"/>
</dbReference>
<evidence type="ECO:0000313" key="3">
    <source>
        <dbReference type="Proteomes" id="UP001501423"/>
    </source>
</evidence>
<sequence length="143" mass="15546">MRLGQERRSRGSGDFADLEGGGIGVSLFDGFGVRLALVLVRDLTRSARWYCERASLRFIREFTGDGAVRGAVLHDQDADFDIVLQDDVDRARGRGPAQQPSCGARRPLAETVQKLAGRFGTLGLDPRGPGHRPGRDGRGRGRS</sequence>
<dbReference type="InterPro" id="IPR029068">
    <property type="entry name" value="Glyas_Bleomycin-R_OHBP_Dase"/>
</dbReference>
<comment type="caution">
    <text evidence="2">The sequence shown here is derived from an EMBL/GenBank/DDBJ whole genome shotgun (WGS) entry which is preliminary data.</text>
</comment>
<evidence type="ECO:0008006" key="4">
    <source>
        <dbReference type="Google" id="ProtNLM"/>
    </source>
</evidence>
<organism evidence="2 3">
    <name type="scientific">Streptomyces erythrogriseus</name>
    <dbReference type="NCBI Taxonomy" id="284027"/>
    <lineage>
        <taxon>Bacteria</taxon>
        <taxon>Bacillati</taxon>
        <taxon>Actinomycetota</taxon>
        <taxon>Actinomycetes</taxon>
        <taxon>Kitasatosporales</taxon>
        <taxon>Streptomycetaceae</taxon>
        <taxon>Streptomyces</taxon>
        <taxon>Streptomyces griseoincarnatus group</taxon>
    </lineage>
</organism>
<dbReference type="SUPFAM" id="SSF54593">
    <property type="entry name" value="Glyoxalase/Bleomycin resistance protein/Dihydroxybiphenyl dioxygenase"/>
    <property type="match status" value="1"/>
</dbReference>
<dbReference type="Proteomes" id="UP001501423">
    <property type="component" value="Unassembled WGS sequence"/>
</dbReference>